<dbReference type="Gene3D" id="2.50.20.10">
    <property type="entry name" value="Lipoprotein localisation LolA/LolB/LppX"/>
    <property type="match status" value="1"/>
</dbReference>
<reference evidence="2" key="1">
    <citation type="submission" date="2018-06" db="EMBL/GenBank/DDBJ databases">
        <authorList>
            <person name="Zhirakovskaya E."/>
        </authorList>
    </citation>
    <scope>NUCLEOTIDE SEQUENCE</scope>
</reference>
<dbReference type="Pfam" id="PF17131">
    <property type="entry name" value="LolA_like"/>
    <property type="match status" value="1"/>
</dbReference>
<evidence type="ECO:0000259" key="1">
    <source>
        <dbReference type="Pfam" id="PF17131"/>
    </source>
</evidence>
<sequence>MSRLLFTMMLMLPFIAHADTADELVYKADQYRQSTDNLKVTSLIKLYKDGQLDKERIYDVYIKPDRKSLVISQSPSEKGQRVLMIDDKFWMLLPKTKRPIRITPMQKLLGEASTGDIASMRWSEDYSAELIASHATSGSGYNELKLSAKRKGVTYNNIELSLTPVTNTPVQAKFYLISGKLAKIATFEMAEIDGRQQVSKMTLKDEIQKNRYTEIEYIARASHSLSDKYYNPTYLARNPSLVIR</sequence>
<evidence type="ECO:0000313" key="2">
    <source>
        <dbReference type="EMBL" id="VAW83981.1"/>
    </source>
</evidence>
<dbReference type="InterPro" id="IPR033399">
    <property type="entry name" value="TP_0789-like"/>
</dbReference>
<dbReference type="InterPro" id="IPR011220">
    <property type="entry name" value="UCP028205"/>
</dbReference>
<organism evidence="2">
    <name type="scientific">hydrothermal vent metagenome</name>
    <dbReference type="NCBI Taxonomy" id="652676"/>
    <lineage>
        <taxon>unclassified sequences</taxon>
        <taxon>metagenomes</taxon>
        <taxon>ecological metagenomes</taxon>
    </lineage>
</organism>
<protein>
    <recommendedName>
        <fullName evidence="1">Uncharacterized protein TP-0789 domain-containing protein</fullName>
    </recommendedName>
</protein>
<dbReference type="AlphaFoldDB" id="A0A3B0YX40"/>
<feature type="domain" description="Uncharacterized protein TP-0789" evidence="1">
    <location>
        <begin position="65"/>
        <end position="237"/>
    </location>
</feature>
<gene>
    <name evidence="2" type="ORF">MNBD_GAMMA18-2428</name>
</gene>
<dbReference type="PIRSF" id="PIRSF028205">
    <property type="entry name" value="UCP028205"/>
    <property type="match status" value="1"/>
</dbReference>
<name>A0A3B0YX40_9ZZZZ</name>
<proteinExistence type="predicted"/>
<dbReference type="EMBL" id="UOFP01000019">
    <property type="protein sequence ID" value="VAW83981.1"/>
    <property type="molecule type" value="Genomic_DNA"/>
</dbReference>
<accession>A0A3B0YX40</accession>
<dbReference type="CDD" id="cd16329">
    <property type="entry name" value="LolA_like"/>
    <property type="match status" value="1"/>
</dbReference>